<keyword evidence="1" id="KW-0472">Membrane</keyword>
<sequence length="80" mass="8987">MIALSLACSVTSFALMIYTMVSTRHRARIHRDRMRAYAESGVAHRDQTDAAHRDRHFITMRSAQMSIAFAVAALVLLVLP</sequence>
<dbReference type="Proteomes" id="UP000238413">
    <property type="component" value="Chromosome"/>
</dbReference>
<evidence type="ECO:0000313" key="2">
    <source>
        <dbReference type="EMBL" id="AVH55611.1"/>
    </source>
</evidence>
<organism evidence="2 3">
    <name type="scientific">Streptomyces dengpaensis</name>
    <dbReference type="NCBI Taxonomy" id="2049881"/>
    <lineage>
        <taxon>Bacteria</taxon>
        <taxon>Bacillati</taxon>
        <taxon>Actinomycetota</taxon>
        <taxon>Actinomycetes</taxon>
        <taxon>Kitasatosporales</taxon>
        <taxon>Streptomycetaceae</taxon>
        <taxon>Streptomyces</taxon>
    </lineage>
</organism>
<feature type="transmembrane region" description="Helical" evidence="1">
    <location>
        <begin position="62"/>
        <end position="79"/>
    </location>
</feature>
<dbReference type="RefSeq" id="WP_099498583.1">
    <property type="nucleotide sequence ID" value="NZ_CP026652.1"/>
</dbReference>
<reference evidence="2 3" key="1">
    <citation type="submission" date="2018-02" db="EMBL/GenBank/DDBJ databases">
        <title>Complete genome sequence of Streptomyces dengpaensis, the producer of angucyclines.</title>
        <authorList>
            <person name="Yumei L."/>
        </authorList>
    </citation>
    <scope>NUCLEOTIDE SEQUENCE [LARGE SCALE GENOMIC DNA]</scope>
    <source>
        <strain evidence="2 3">XZHG99</strain>
    </source>
</reference>
<name>A0ABN5HWT4_9ACTN</name>
<accession>A0ABN5HWT4</accession>
<keyword evidence="1" id="KW-0812">Transmembrane</keyword>
<evidence type="ECO:0000256" key="1">
    <source>
        <dbReference type="SAM" id="Phobius"/>
    </source>
</evidence>
<proteinExistence type="predicted"/>
<evidence type="ECO:0000313" key="3">
    <source>
        <dbReference type="Proteomes" id="UP000238413"/>
    </source>
</evidence>
<protein>
    <recommendedName>
        <fullName evidence="4">DUF1772 domain-containing protein</fullName>
    </recommendedName>
</protein>
<dbReference type="EMBL" id="CP026652">
    <property type="protein sequence ID" value="AVH55611.1"/>
    <property type="molecule type" value="Genomic_DNA"/>
</dbReference>
<keyword evidence="1" id="KW-1133">Transmembrane helix</keyword>
<gene>
    <name evidence="2" type="ORF">C4B68_07245</name>
</gene>
<keyword evidence="3" id="KW-1185">Reference proteome</keyword>
<evidence type="ECO:0008006" key="4">
    <source>
        <dbReference type="Google" id="ProtNLM"/>
    </source>
</evidence>